<reference evidence="1" key="1">
    <citation type="submission" date="2021-10" db="EMBL/GenBank/DDBJ databases">
        <title>Tropical sea cucumber genome reveals ecological adaptation and Cuvierian tubules defense mechanism.</title>
        <authorList>
            <person name="Chen T."/>
        </authorList>
    </citation>
    <scope>NUCLEOTIDE SEQUENCE</scope>
    <source>
        <strain evidence="1">Nanhai2018</strain>
        <tissue evidence="1">Muscle</tissue>
    </source>
</reference>
<organism evidence="1 2">
    <name type="scientific">Holothuria leucospilota</name>
    <name type="common">Black long sea cucumber</name>
    <name type="synonym">Mertensiothuria leucospilota</name>
    <dbReference type="NCBI Taxonomy" id="206669"/>
    <lineage>
        <taxon>Eukaryota</taxon>
        <taxon>Metazoa</taxon>
        <taxon>Echinodermata</taxon>
        <taxon>Eleutherozoa</taxon>
        <taxon>Echinozoa</taxon>
        <taxon>Holothuroidea</taxon>
        <taxon>Aspidochirotacea</taxon>
        <taxon>Aspidochirotida</taxon>
        <taxon>Holothuriidae</taxon>
        <taxon>Holothuria</taxon>
    </lineage>
</organism>
<evidence type="ECO:0000313" key="2">
    <source>
        <dbReference type="Proteomes" id="UP001152320"/>
    </source>
</evidence>
<evidence type="ECO:0000313" key="1">
    <source>
        <dbReference type="EMBL" id="KAJ8041655.1"/>
    </source>
</evidence>
<dbReference type="EMBL" id="JAIZAY010000005">
    <property type="protein sequence ID" value="KAJ8041655.1"/>
    <property type="molecule type" value="Genomic_DNA"/>
</dbReference>
<dbReference type="AlphaFoldDB" id="A0A9Q1HD47"/>
<name>A0A9Q1HD47_HOLLE</name>
<gene>
    <name evidence="1" type="ORF">HOLleu_12538</name>
</gene>
<comment type="caution">
    <text evidence="1">The sequence shown here is derived from an EMBL/GenBank/DDBJ whole genome shotgun (WGS) entry which is preliminary data.</text>
</comment>
<keyword evidence="2" id="KW-1185">Reference proteome</keyword>
<accession>A0A9Q1HD47</accession>
<proteinExistence type="predicted"/>
<dbReference type="Proteomes" id="UP001152320">
    <property type="component" value="Chromosome 5"/>
</dbReference>
<protein>
    <submittedName>
        <fullName evidence="1">Uncharacterized protein</fullName>
    </submittedName>
</protein>
<sequence length="54" mass="6357">MILSIFGRSKVIWGHQRSKGQKTCKHDISRRVTVRDHILTLCIDHIEKMIPIIF</sequence>